<keyword evidence="3" id="KW-1185">Reference proteome</keyword>
<keyword evidence="1" id="KW-0472">Membrane</keyword>
<keyword evidence="1" id="KW-0812">Transmembrane</keyword>
<reference evidence="2 3" key="1">
    <citation type="submission" date="2022-09" db="EMBL/GenBank/DDBJ databases">
        <title>Enrichment on poylsaccharides allowed isolation of novel metabolic and taxonomic groups of Haloarchaea.</title>
        <authorList>
            <person name="Sorokin D.Y."/>
            <person name="Elcheninov A.G."/>
            <person name="Khizhniak T.V."/>
            <person name="Kolganova T.V."/>
            <person name="Kublanov I.V."/>
        </authorList>
    </citation>
    <scope>NUCLEOTIDE SEQUENCE [LARGE SCALE GENOMIC DNA]</scope>
    <source>
        <strain evidence="2 3">AArc-m2/3/4</strain>
    </source>
</reference>
<gene>
    <name evidence="2" type="ORF">OB955_14490</name>
</gene>
<feature type="transmembrane region" description="Helical" evidence="1">
    <location>
        <begin position="12"/>
        <end position="32"/>
    </location>
</feature>
<dbReference type="RefSeq" id="WP_338008223.1">
    <property type="nucleotide sequence ID" value="NZ_JAOPKB010000008.1"/>
</dbReference>
<keyword evidence="1" id="KW-1133">Transmembrane helix</keyword>
<evidence type="ECO:0000313" key="2">
    <source>
        <dbReference type="EMBL" id="MCU4973941.1"/>
    </source>
</evidence>
<protein>
    <recommendedName>
        <fullName evidence="4">Cytochrome b561 domain-containing protein</fullName>
    </recommendedName>
</protein>
<name>A0ABT2QG97_9EURY</name>
<sequence length="73" mass="8343">MLDHYQLAQITLGLTVVVAVSGFVILGNRYGYGPAGQWRSINRWLHTILGVLLVVFMFLTYFVTPPDTLFWVR</sequence>
<organism evidence="2 3">
    <name type="scientific">Natronoglomus mannanivorans</name>
    <dbReference type="NCBI Taxonomy" id="2979990"/>
    <lineage>
        <taxon>Archaea</taxon>
        <taxon>Methanobacteriati</taxon>
        <taxon>Methanobacteriota</taxon>
        <taxon>Stenosarchaea group</taxon>
        <taxon>Halobacteria</taxon>
        <taxon>Halobacteriales</taxon>
        <taxon>Natrialbaceae</taxon>
        <taxon>Natronoglomus</taxon>
    </lineage>
</organism>
<evidence type="ECO:0000313" key="3">
    <source>
        <dbReference type="Proteomes" id="UP001320972"/>
    </source>
</evidence>
<accession>A0ABT2QG97</accession>
<dbReference type="EMBL" id="JAOPKB010000008">
    <property type="protein sequence ID" value="MCU4973941.1"/>
    <property type="molecule type" value="Genomic_DNA"/>
</dbReference>
<comment type="caution">
    <text evidence="2">The sequence shown here is derived from an EMBL/GenBank/DDBJ whole genome shotgun (WGS) entry which is preliminary data.</text>
</comment>
<evidence type="ECO:0008006" key="4">
    <source>
        <dbReference type="Google" id="ProtNLM"/>
    </source>
</evidence>
<evidence type="ECO:0000256" key="1">
    <source>
        <dbReference type="SAM" id="Phobius"/>
    </source>
</evidence>
<proteinExistence type="predicted"/>
<feature type="transmembrane region" description="Helical" evidence="1">
    <location>
        <begin position="44"/>
        <end position="63"/>
    </location>
</feature>
<dbReference type="Proteomes" id="UP001320972">
    <property type="component" value="Unassembled WGS sequence"/>
</dbReference>